<protein>
    <submittedName>
        <fullName evidence="5">Diguanylate cyclase (GGDEF)-like protein/PAS domain S-box-containing protein</fullName>
    </submittedName>
</protein>
<feature type="domain" description="GGDEF" evidence="4">
    <location>
        <begin position="347"/>
        <end position="482"/>
    </location>
</feature>
<feature type="domain" description="PAS" evidence="2">
    <location>
        <begin position="17"/>
        <end position="71"/>
    </location>
</feature>
<dbReference type="SUPFAM" id="SSF55073">
    <property type="entry name" value="Nucleotide cyclase"/>
    <property type="match status" value="1"/>
</dbReference>
<dbReference type="Pfam" id="PF00990">
    <property type="entry name" value="GGDEF"/>
    <property type="match status" value="1"/>
</dbReference>
<comment type="caution">
    <text evidence="5">The sequence shown here is derived from an EMBL/GenBank/DDBJ whole genome shotgun (WGS) entry which is preliminary data.</text>
</comment>
<dbReference type="SMART" id="SM00091">
    <property type="entry name" value="PAS"/>
    <property type="match status" value="1"/>
</dbReference>
<dbReference type="PROSITE" id="PS50887">
    <property type="entry name" value="GGDEF"/>
    <property type="match status" value="1"/>
</dbReference>
<feature type="coiled-coil region" evidence="1">
    <location>
        <begin position="134"/>
        <end position="161"/>
    </location>
</feature>
<dbReference type="CDD" id="cd00130">
    <property type="entry name" value="PAS"/>
    <property type="match status" value="1"/>
</dbReference>
<dbReference type="RefSeq" id="WP_307040711.1">
    <property type="nucleotide sequence ID" value="NZ_JAUSYY010000001.1"/>
</dbReference>
<dbReference type="SMART" id="SM00267">
    <property type="entry name" value="GGDEF"/>
    <property type="match status" value="1"/>
</dbReference>
<dbReference type="PROSITE" id="PS50113">
    <property type="entry name" value="PAC"/>
    <property type="match status" value="1"/>
</dbReference>
<dbReference type="Proteomes" id="UP001239083">
    <property type="component" value="Unassembled WGS sequence"/>
</dbReference>
<dbReference type="NCBIfam" id="TIGR00254">
    <property type="entry name" value="GGDEF"/>
    <property type="match status" value="1"/>
</dbReference>
<dbReference type="InterPro" id="IPR029016">
    <property type="entry name" value="GAF-like_dom_sf"/>
</dbReference>
<dbReference type="PANTHER" id="PTHR44757">
    <property type="entry name" value="DIGUANYLATE CYCLASE DGCP"/>
    <property type="match status" value="1"/>
</dbReference>
<gene>
    <name evidence="5" type="ORF">QFZ26_001459</name>
</gene>
<dbReference type="SUPFAM" id="SSF55785">
    <property type="entry name" value="PYP-like sensor domain (PAS domain)"/>
    <property type="match status" value="1"/>
</dbReference>
<keyword evidence="6" id="KW-1185">Reference proteome</keyword>
<evidence type="ECO:0000256" key="1">
    <source>
        <dbReference type="SAM" id="Coils"/>
    </source>
</evidence>
<organism evidence="5 6">
    <name type="scientific">Agromyces ramosus</name>
    <dbReference type="NCBI Taxonomy" id="33879"/>
    <lineage>
        <taxon>Bacteria</taxon>
        <taxon>Bacillati</taxon>
        <taxon>Actinomycetota</taxon>
        <taxon>Actinomycetes</taxon>
        <taxon>Micrococcales</taxon>
        <taxon>Microbacteriaceae</taxon>
        <taxon>Agromyces</taxon>
    </lineage>
</organism>
<name>A0ABU0RA36_9MICO</name>
<evidence type="ECO:0000313" key="5">
    <source>
        <dbReference type="EMBL" id="MDQ0893904.1"/>
    </source>
</evidence>
<accession>A0ABU0RA36</accession>
<dbReference type="InterPro" id="IPR000014">
    <property type="entry name" value="PAS"/>
</dbReference>
<dbReference type="Gene3D" id="3.30.450.40">
    <property type="match status" value="1"/>
</dbReference>
<dbReference type="PANTHER" id="PTHR44757:SF2">
    <property type="entry name" value="BIOFILM ARCHITECTURE MAINTENANCE PROTEIN MBAA"/>
    <property type="match status" value="1"/>
</dbReference>
<reference evidence="5 6" key="1">
    <citation type="submission" date="2023-07" db="EMBL/GenBank/DDBJ databases">
        <title>Comparative genomics of wheat-associated soil bacteria to identify genetic determinants of phenazine resistance.</title>
        <authorList>
            <person name="Mouncey N."/>
        </authorList>
    </citation>
    <scope>NUCLEOTIDE SEQUENCE [LARGE SCALE GENOMIC DNA]</scope>
    <source>
        <strain evidence="5 6">V3I3</strain>
    </source>
</reference>
<evidence type="ECO:0000259" key="2">
    <source>
        <dbReference type="PROSITE" id="PS50112"/>
    </source>
</evidence>
<evidence type="ECO:0000259" key="3">
    <source>
        <dbReference type="PROSITE" id="PS50113"/>
    </source>
</evidence>
<dbReference type="SUPFAM" id="SSF55781">
    <property type="entry name" value="GAF domain-like"/>
    <property type="match status" value="1"/>
</dbReference>
<dbReference type="Gene3D" id="3.30.70.270">
    <property type="match status" value="1"/>
</dbReference>
<sequence>MTIPSARSPVGSEQTQQEQTYTELFEGAPCGYLTTTPDGIITRVNATFEKWTGHTRESLVGTSFVELLAPSGQLFYETRYATVLRLAGEVREVALSIRRADGTELPVLVNAVVVTDADEQPAGIRTAVFDATERQDYERQLLSARREAEASEARVRVLQDASSAFGVATSAQELAVALAESARTALRASSAAVLLTGTTGDLAPAVDDETLSSLLDAGLRELSEQAIESGEIITISSLEQAAAIIPGLDDALHRQRLAALSIAPLRSDTTASGVVVGFFGRDRAFDDDTRNIQAALARQAAQVLRRVILQEELEHRALHDQLTGLANRKLLQERLEAGLSAAARGGRPLSVVFADLDGFKTINDELGHRVGDEVLAEVASRLREAARAGDPVARYGGDEFVVVCEDADSDAGVVIAERLQLEVRRPLATVPPAYALAASLGVATWNPTGPTPPSAGAMLRAADEAMYMSKHAGRDRVTAVTV</sequence>
<feature type="domain" description="PAC" evidence="3">
    <location>
        <begin position="91"/>
        <end position="143"/>
    </location>
</feature>
<evidence type="ECO:0000313" key="6">
    <source>
        <dbReference type="Proteomes" id="UP001239083"/>
    </source>
</evidence>
<dbReference type="InterPro" id="IPR043128">
    <property type="entry name" value="Rev_trsase/Diguanyl_cyclase"/>
</dbReference>
<dbReference type="Pfam" id="PF13426">
    <property type="entry name" value="PAS_9"/>
    <property type="match status" value="1"/>
</dbReference>
<evidence type="ECO:0000259" key="4">
    <source>
        <dbReference type="PROSITE" id="PS50887"/>
    </source>
</evidence>
<dbReference type="InterPro" id="IPR029787">
    <property type="entry name" value="Nucleotide_cyclase"/>
</dbReference>
<dbReference type="InterPro" id="IPR000160">
    <property type="entry name" value="GGDEF_dom"/>
</dbReference>
<dbReference type="InterPro" id="IPR052155">
    <property type="entry name" value="Biofilm_reg_signaling"/>
</dbReference>
<dbReference type="NCBIfam" id="TIGR00229">
    <property type="entry name" value="sensory_box"/>
    <property type="match status" value="1"/>
</dbReference>
<dbReference type="CDD" id="cd01949">
    <property type="entry name" value="GGDEF"/>
    <property type="match status" value="1"/>
</dbReference>
<keyword evidence="1" id="KW-0175">Coiled coil</keyword>
<dbReference type="InterPro" id="IPR035965">
    <property type="entry name" value="PAS-like_dom_sf"/>
</dbReference>
<dbReference type="Gene3D" id="3.30.450.20">
    <property type="entry name" value="PAS domain"/>
    <property type="match status" value="1"/>
</dbReference>
<dbReference type="EMBL" id="JAUSYY010000001">
    <property type="protein sequence ID" value="MDQ0893904.1"/>
    <property type="molecule type" value="Genomic_DNA"/>
</dbReference>
<dbReference type="PROSITE" id="PS50112">
    <property type="entry name" value="PAS"/>
    <property type="match status" value="1"/>
</dbReference>
<proteinExistence type="predicted"/>
<dbReference type="InterPro" id="IPR000700">
    <property type="entry name" value="PAS-assoc_C"/>
</dbReference>